<proteinExistence type="predicted"/>
<organism evidence="3 4">
    <name type="scientific">Rubinisphaera italica</name>
    <dbReference type="NCBI Taxonomy" id="2527969"/>
    <lineage>
        <taxon>Bacteria</taxon>
        <taxon>Pseudomonadati</taxon>
        <taxon>Planctomycetota</taxon>
        <taxon>Planctomycetia</taxon>
        <taxon>Planctomycetales</taxon>
        <taxon>Planctomycetaceae</taxon>
        <taxon>Rubinisphaera</taxon>
    </lineage>
</organism>
<dbReference type="EMBL" id="SJPG01000001">
    <property type="protein sequence ID" value="TWT64326.1"/>
    <property type="molecule type" value="Genomic_DNA"/>
</dbReference>
<sequence precursor="true">MKRMIHISAVCCCGLAMALLGTPAEAQKGGKAPSGQRSAQGNRGSSNNGGSQRGSSNRGSSNRGSSDRGSSNQGSSERGSSNRGSSERGSSNRGSSERSGQPPRGSGERTEGSRNPSSENSNRGPENRGSDRSDRGNRPDGDRPNPTQDENRGSERPEMNRSERAEEFREKMQRFNQNRGDENRPGDGNRPTERGEDRAQNNRPNARGTDYLRNYLSGQRNQGDRDQNNRAENPEDRLRNRIEGELDPRNQNRNTAENNLRDRLHNQANNLERYQNQQFRRWDNADQTAARIRNDFVQNRNQNRNQNVRFDQNFWRSVVRNNNNNRVNGYFHVYGSLNGNRNYARNYWWQPTPANSLTRWLRGSYNSPRYYSYGPGGDIYCRNGYVYVSGDRYATIPEYYNQAVHVVRSVPEMTPEQAEEMEWKPLGVFALASDENQEASFIVQLAINQDGILSGTFYDEKSQETRPLLGRVDEGSQRAVWHFADDPENGIVMETMLFNLSRDETSVLVHFGEETTESWLMVRIPEPEE</sequence>
<protein>
    <submittedName>
        <fullName evidence="3">Uncharacterized protein</fullName>
    </submittedName>
</protein>
<feature type="compositionally biased region" description="Basic and acidic residues" evidence="1">
    <location>
        <begin position="125"/>
        <end position="200"/>
    </location>
</feature>
<feature type="signal peptide" evidence="2">
    <location>
        <begin position="1"/>
        <end position="26"/>
    </location>
</feature>
<feature type="chain" id="PRO_5022984891" evidence="2">
    <location>
        <begin position="27"/>
        <end position="529"/>
    </location>
</feature>
<feature type="compositionally biased region" description="Polar residues" evidence="1">
    <location>
        <begin position="113"/>
        <end position="124"/>
    </location>
</feature>
<reference evidence="3 4" key="1">
    <citation type="submission" date="2019-02" db="EMBL/GenBank/DDBJ databases">
        <title>Deep-cultivation of Planctomycetes and their phenomic and genomic characterization uncovers novel biology.</title>
        <authorList>
            <person name="Wiegand S."/>
            <person name="Jogler M."/>
            <person name="Boedeker C."/>
            <person name="Pinto D."/>
            <person name="Vollmers J."/>
            <person name="Rivas-Marin E."/>
            <person name="Kohn T."/>
            <person name="Peeters S.H."/>
            <person name="Heuer A."/>
            <person name="Rast P."/>
            <person name="Oberbeckmann S."/>
            <person name="Bunk B."/>
            <person name="Jeske O."/>
            <person name="Meyerdierks A."/>
            <person name="Storesund J.E."/>
            <person name="Kallscheuer N."/>
            <person name="Luecker S."/>
            <person name="Lage O.M."/>
            <person name="Pohl T."/>
            <person name="Merkel B.J."/>
            <person name="Hornburger P."/>
            <person name="Mueller R.-W."/>
            <person name="Bruemmer F."/>
            <person name="Labrenz M."/>
            <person name="Spormann A.M."/>
            <person name="Op Den Camp H."/>
            <person name="Overmann J."/>
            <person name="Amann R."/>
            <person name="Jetten M.S.M."/>
            <person name="Mascher T."/>
            <person name="Medema M.H."/>
            <person name="Devos D.P."/>
            <person name="Kaster A.-K."/>
            <person name="Ovreas L."/>
            <person name="Rohde M."/>
            <person name="Galperin M.Y."/>
            <person name="Jogler C."/>
        </authorList>
    </citation>
    <scope>NUCLEOTIDE SEQUENCE [LARGE SCALE GENOMIC DNA]</scope>
    <source>
        <strain evidence="3 4">Pan54</strain>
    </source>
</reference>
<dbReference type="OrthoDB" id="282085at2"/>
<dbReference type="AlphaFoldDB" id="A0A5C5XM95"/>
<feature type="compositionally biased region" description="Low complexity" evidence="1">
    <location>
        <begin position="37"/>
        <end position="101"/>
    </location>
</feature>
<comment type="caution">
    <text evidence="3">The sequence shown here is derived from an EMBL/GenBank/DDBJ whole genome shotgun (WGS) entry which is preliminary data.</text>
</comment>
<feature type="compositionally biased region" description="Basic and acidic residues" evidence="1">
    <location>
        <begin position="222"/>
        <end position="250"/>
    </location>
</feature>
<evidence type="ECO:0000313" key="3">
    <source>
        <dbReference type="EMBL" id="TWT64326.1"/>
    </source>
</evidence>
<keyword evidence="2" id="KW-0732">Signal</keyword>
<evidence type="ECO:0000313" key="4">
    <source>
        <dbReference type="Proteomes" id="UP000316095"/>
    </source>
</evidence>
<dbReference type="Proteomes" id="UP000316095">
    <property type="component" value="Unassembled WGS sequence"/>
</dbReference>
<evidence type="ECO:0000256" key="1">
    <source>
        <dbReference type="SAM" id="MobiDB-lite"/>
    </source>
</evidence>
<accession>A0A5C5XM95</accession>
<feature type="region of interest" description="Disordered" evidence="1">
    <location>
        <begin position="25"/>
        <end position="262"/>
    </location>
</feature>
<name>A0A5C5XM95_9PLAN</name>
<evidence type="ECO:0000256" key="2">
    <source>
        <dbReference type="SAM" id="SignalP"/>
    </source>
</evidence>
<keyword evidence="4" id="KW-1185">Reference proteome</keyword>
<dbReference type="RefSeq" id="WP_146506045.1">
    <property type="nucleotide sequence ID" value="NZ_SJPG01000001.1"/>
</dbReference>
<gene>
    <name evidence="3" type="ORF">Pan54_50880</name>
</gene>